<evidence type="ECO:0000256" key="1">
    <source>
        <dbReference type="ARBA" id="ARBA00022679"/>
    </source>
</evidence>
<evidence type="ECO:0000313" key="3">
    <source>
        <dbReference type="EMBL" id="MPL77441.1"/>
    </source>
</evidence>
<feature type="domain" description="Chorismate mutase" evidence="2">
    <location>
        <begin position="248"/>
        <end position="339"/>
    </location>
</feature>
<dbReference type="InterPro" id="IPR013785">
    <property type="entry name" value="Aldolase_TIM"/>
</dbReference>
<protein>
    <submittedName>
        <fullName evidence="3">2-dehydro-3-deoxyphosphooctonate aldolase</fullName>
        <ecNumber evidence="3">2.5.1.55</ecNumber>
    </submittedName>
</protein>
<dbReference type="Pfam" id="PF01817">
    <property type="entry name" value="CM_2"/>
    <property type="match status" value="1"/>
</dbReference>
<comment type="caution">
    <text evidence="3">The sequence shown here is derived from an EMBL/GenBank/DDBJ whole genome shotgun (WGS) entry which is preliminary data.</text>
</comment>
<dbReference type="Gene3D" id="1.20.59.10">
    <property type="entry name" value="Chorismate mutase"/>
    <property type="match status" value="1"/>
</dbReference>
<dbReference type="GO" id="GO:0004106">
    <property type="term" value="F:chorismate mutase activity"/>
    <property type="evidence" value="ECO:0007669"/>
    <property type="project" value="InterPro"/>
</dbReference>
<dbReference type="AlphaFoldDB" id="A0A644UEY0"/>
<dbReference type="InterPro" id="IPR002701">
    <property type="entry name" value="CM_II_prokaryot"/>
</dbReference>
<dbReference type="SUPFAM" id="SSF51569">
    <property type="entry name" value="Aldolase"/>
    <property type="match status" value="1"/>
</dbReference>
<proteinExistence type="predicted"/>
<accession>A0A644UEY0</accession>
<dbReference type="SMART" id="SM00830">
    <property type="entry name" value="CM_2"/>
    <property type="match status" value="1"/>
</dbReference>
<dbReference type="Pfam" id="PF00793">
    <property type="entry name" value="DAHP_synth_1"/>
    <property type="match status" value="1"/>
</dbReference>
<dbReference type="PANTHER" id="PTHR43018:SF1">
    <property type="entry name" value="PROTEIN AROA(G)"/>
    <property type="match status" value="1"/>
</dbReference>
<keyword evidence="1 3" id="KW-0808">Transferase</keyword>
<evidence type="ECO:0000259" key="2">
    <source>
        <dbReference type="PROSITE" id="PS51168"/>
    </source>
</evidence>
<dbReference type="InterPro" id="IPR006218">
    <property type="entry name" value="DAHP1/KDSA"/>
</dbReference>
<reference evidence="3" key="1">
    <citation type="submission" date="2019-08" db="EMBL/GenBank/DDBJ databases">
        <authorList>
            <person name="Kucharzyk K."/>
            <person name="Murdoch R.W."/>
            <person name="Higgins S."/>
            <person name="Loffler F."/>
        </authorList>
    </citation>
    <scope>NUCLEOTIDE SEQUENCE</scope>
</reference>
<dbReference type="GO" id="GO:0008676">
    <property type="term" value="F:3-deoxy-8-phosphooctulonate synthase activity"/>
    <property type="evidence" value="ECO:0007669"/>
    <property type="project" value="UniProtKB-EC"/>
</dbReference>
<organism evidence="3">
    <name type="scientific">bioreactor metagenome</name>
    <dbReference type="NCBI Taxonomy" id="1076179"/>
    <lineage>
        <taxon>unclassified sequences</taxon>
        <taxon>metagenomes</taxon>
        <taxon>ecological metagenomes</taxon>
    </lineage>
</organism>
<dbReference type="SUPFAM" id="SSF48600">
    <property type="entry name" value="Chorismate mutase II"/>
    <property type="match status" value="1"/>
</dbReference>
<dbReference type="PANTHER" id="PTHR43018">
    <property type="entry name" value="PHOSPHO-2-DEHYDRO-3-DEOXYHEPTONATE ALDOLASE"/>
    <property type="match status" value="1"/>
</dbReference>
<dbReference type="EC" id="2.5.1.55" evidence="3"/>
<dbReference type="InterPro" id="IPR036979">
    <property type="entry name" value="CM_dom_sf"/>
</dbReference>
<dbReference type="Gene3D" id="3.20.20.70">
    <property type="entry name" value="Aldolase class I"/>
    <property type="match status" value="1"/>
</dbReference>
<dbReference type="InterPro" id="IPR052899">
    <property type="entry name" value="Class-I_DAHP_synthase"/>
</dbReference>
<dbReference type="PROSITE" id="PS51168">
    <property type="entry name" value="CHORISMATE_MUT_2"/>
    <property type="match status" value="1"/>
</dbReference>
<name>A0A644UEY0_9ZZZZ</name>
<dbReference type="InterPro" id="IPR036263">
    <property type="entry name" value="Chorismate_II_sf"/>
</dbReference>
<sequence>MLELIAGPCSAESKEQILSTAKEISTIAGINWFRAGIWKPRTRPNHFEGVGVKGLRWLSEVKKQTPLKVMTEVGTPSHIEKCLEYSIDGLWIGARTTTNPFYVQELAESLKGVNIPIFIKNPLNPDIKLWVGAIERIKSCCNGKIFAIHRGFSFADNGIYRQTPYWKIPIELKRIFPDISIICDPSHIAGLSCLVKDISQTAINIGLNGLMIEVHNNPNIALTDKKQQITPYELKQLLEELIIPNNSIEKINSIKTLRAEIDSLDFELLDILKQRMNLAIEVAKRKKEKNIPILQIKRLNEMIQKRLENAKGSELDEEFIKDIFESIHQESIRIQNKIFKDK</sequence>
<gene>
    <name evidence="3" type="primary">kdsA_9</name>
    <name evidence="3" type="ORF">SDC9_23297</name>
</gene>
<dbReference type="EMBL" id="VSSQ01000107">
    <property type="protein sequence ID" value="MPL77441.1"/>
    <property type="molecule type" value="Genomic_DNA"/>
</dbReference>
<dbReference type="GO" id="GO:0046417">
    <property type="term" value="P:chorismate metabolic process"/>
    <property type="evidence" value="ECO:0007669"/>
    <property type="project" value="InterPro"/>
</dbReference>